<proteinExistence type="predicted"/>
<comment type="caution">
    <text evidence="2">The sequence shown here is derived from an EMBL/GenBank/DDBJ whole genome shotgun (WGS) entry which is preliminary data.</text>
</comment>
<evidence type="ECO:0000313" key="3">
    <source>
        <dbReference type="Proteomes" id="UP001189429"/>
    </source>
</evidence>
<dbReference type="Proteomes" id="UP001189429">
    <property type="component" value="Unassembled WGS sequence"/>
</dbReference>
<feature type="compositionally biased region" description="Basic and acidic residues" evidence="1">
    <location>
        <begin position="51"/>
        <end position="64"/>
    </location>
</feature>
<name>A0ABN9S6J4_9DINO</name>
<evidence type="ECO:0000256" key="1">
    <source>
        <dbReference type="SAM" id="MobiDB-lite"/>
    </source>
</evidence>
<organism evidence="2 3">
    <name type="scientific">Prorocentrum cordatum</name>
    <dbReference type="NCBI Taxonomy" id="2364126"/>
    <lineage>
        <taxon>Eukaryota</taxon>
        <taxon>Sar</taxon>
        <taxon>Alveolata</taxon>
        <taxon>Dinophyceae</taxon>
        <taxon>Prorocentrales</taxon>
        <taxon>Prorocentraceae</taxon>
        <taxon>Prorocentrum</taxon>
    </lineage>
</organism>
<protein>
    <submittedName>
        <fullName evidence="2">Uncharacterized protein</fullName>
    </submittedName>
</protein>
<evidence type="ECO:0000313" key="2">
    <source>
        <dbReference type="EMBL" id="CAK0827337.1"/>
    </source>
</evidence>
<keyword evidence="3" id="KW-1185">Reference proteome</keyword>
<feature type="region of interest" description="Disordered" evidence="1">
    <location>
        <begin position="1"/>
        <end position="144"/>
    </location>
</feature>
<reference evidence="2" key="1">
    <citation type="submission" date="2023-10" db="EMBL/GenBank/DDBJ databases">
        <authorList>
            <person name="Chen Y."/>
            <person name="Shah S."/>
            <person name="Dougan E. K."/>
            <person name="Thang M."/>
            <person name="Chan C."/>
        </authorList>
    </citation>
    <scope>NUCLEOTIDE SEQUENCE [LARGE SCALE GENOMIC DNA]</scope>
</reference>
<gene>
    <name evidence="2" type="ORF">PCOR1329_LOCUS26910</name>
</gene>
<feature type="compositionally biased region" description="Polar residues" evidence="1">
    <location>
        <begin position="120"/>
        <end position="131"/>
    </location>
</feature>
<accession>A0ABN9S6J4</accession>
<sequence>RRGRRRPGGGHLGGQESQGVDRRRGPLGLHRILQGSQAARLHPVEPGGPPERPHPAVLERRHEPVQAGVHGPARSVEPAAGRPARGQQPEVHPGGRQAQRPGRRRPRRRGGPRLNHRSSRCSGTGASALRTTSRKRPLTWPGSF</sequence>
<feature type="compositionally biased region" description="Basic residues" evidence="1">
    <location>
        <begin position="101"/>
        <end position="119"/>
    </location>
</feature>
<feature type="non-terminal residue" evidence="2">
    <location>
        <position position="1"/>
    </location>
</feature>
<dbReference type="EMBL" id="CAUYUJ010009648">
    <property type="protein sequence ID" value="CAK0827337.1"/>
    <property type="molecule type" value="Genomic_DNA"/>
</dbReference>